<dbReference type="GeneID" id="108670707"/>
<keyword evidence="2" id="KW-1185">Reference proteome</keyword>
<reference evidence="3" key="1">
    <citation type="submission" date="2025-08" db="UniProtKB">
        <authorList>
            <consortium name="RefSeq"/>
        </authorList>
    </citation>
    <scope>IDENTIFICATION</scope>
    <source>
        <tissue evidence="3">Whole organism</tissue>
    </source>
</reference>
<evidence type="ECO:0000313" key="3">
    <source>
        <dbReference type="RefSeq" id="XP_018013684.2"/>
    </source>
</evidence>
<evidence type="ECO:0000313" key="2">
    <source>
        <dbReference type="Proteomes" id="UP000694843"/>
    </source>
</evidence>
<protein>
    <submittedName>
        <fullName evidence="3">Uncharacterized protein LOC108670707</fullName>
    </submittedName>
</protein>
<evidence type="ECO:0000256" key="1">
    <source>
        <dbReference type="SAM" id="SignalP"/>
    </source>
</evidence>
<dbReference type="InterPro" id="IPR016187">
    <property type="entry name" value="CTDL_fold"/>
</dbReference>
<dbReference type="OrthoDB" id="6401732at2759"/>
<accession>A0A8B7NJ58</accession>
<proteinExistence type="predicted"/>
<sequence length="322" mass="35342">MSTPRDCLVFLYILGLTVLFTEADGSPSVGGSLSSVENVLNVIGNPPSDGGINNDKFDPQQQRTYEKLQDLADVLRTEVVNVVEDLKAYRQCIVELATSAGSRDGGPPQQEKFPRINQASALPSGFRLVTGIYSVLSLLSPDHPISDVNICGSACTDDLRCGGFSWDTEEQVPCRFVVDSAVPGAARAFVSQAYIYNKYAGNKTLVEIPAPLHLSWQQAFQKCADKGAILVTHPTTSKEHAALTIRHNPWFFVDLQRHEDGSYASSNLGMVLPSYFDFHWYPNNPHGGQEKCMGMGDTPMVTFDFPCDKVDESSEYSLFCLV</sequence>
<dbReference type="Gene3D" id="3.10.100.10">
    <property type="entry name" value="Mannose-Binding Protein A, subunit A"/>
    <property type="match status" value="1"/>
</dbReference>
<dbReference type="InterPro" id="IPR016186">
    <property type="entry name" value="C-type_lectin-like/link_sf"/>
</dbReference>
<keyword evidence="1" id="KW-0732">Signal</keyword>
<dbReference type="KEGG" id="hazt:108670707"/>
<dbReference type="AlphaFoldDB" id="A0A8B7NJ58"/>
<gene>
    <name evidence="3" type="primary">LOC108670707</name>
</gene>
<dbReference type="SUPFAM" id="SSF56436">
    <property type="entry name" value="C-type lectin-like"/>
    <property type="match status" value="1"/>
</dbReference>
<organism evidence="2 3">
    <name type="scientific">Hyalella azteca</name>
    <name type="common">Amphipod</name>
    <dbReference type="NCBI Taxonomy" id="294128"/>
    <lineage>
        <taxon>Eukaryota</taxon>
        <taxon>Metazoa</taxon>
        <taxon>Ecdysozoa</taxon>
        <taxon>Arthropoda</taxon>
        <taxon>Crustacea</taxon>
        <taxon>Multicrustacea</taxon>
        <taxon>Malacostraca</taxon>
        <taxon>Eumalacostraca</taxon>
        <taxon>Peracarida</taxon>
        <taxon>Amphipoda</taxon>
        <taxon>Senticaudata</taxon>
        <taxon>Talitrida</taxon>
        <taxon>Talitroidea</taxon>
        <taxon>Hyalellidae</taxon>
        <taxon>Hyalella</taxon>
    </lineage>
</organism>
<dbReference type="CDD" id="cd00037">
    <property type="entry name" value="CLECT"/>
    <property type="match status" value="1"/>
</dbReference>
<feature type="chain" id="PRO_5037079031" evidence="1">
    <location>
        <begin position="26"/>
        <end position="322"/>
    </location>
</feature>
<dbReference type="RefSeq" id="XP_018013684.2">
    <property type="nucleotide sequence ID" value="XM_018158195.2"/>
</dbReference>
<dbReference type="Proteomes" id="UP000694843">
    <property type="component" value="Unplaced"/>
</dbReference>
<name>A0A8B7NJ58_HYAAZ</name>
<feature type="signal peptide" evidence="1">
    <location>
        <begin position="1"/>
        <end position="25"/>
    </location>
</feature>